<keyword evidence="6" id="KW-1185">Reference proteome</keyword>
<dbReference type="InterPro" id="IPR002563">
    <property type="entry name" value="Flavin_Rdtase-like_dom"/>
</dbReference>
<dbReference type="PANTHER" id="PTHR30466:SF11">
    <property type="entry name" value="FLAVIN-DEPENDENT MONOOXYGENASE, REDUCTASE SUBUNIT HSAB"/>
    <property type="match status" value="1"/>
</dbReference>
<dbReference type="Pfam" id="PF01613">
    <property type="entry name" value="Flavin_Reduct"/>
    <property type="match status" value="1"/>
</dbReference>
<sequence>MTKTIEKANIFKKIMGQYPTGVTIVTTMDENKNPVGLTVNSFASVSIDPLMVLWCIDKRSSALNAFLQGGKYAVHTLAVDQAEACWAFAGKEKDRFSKVQWETSSNGLPIIKDSLGIFECKTVNKIDAGDHFILLGEVIDLSVNEKEPLLYYNRNVAGIPADWPNQ</sequence>
<organism evidence="4">
    <name type="scientific">Neobacillus citreus</name>
    <dbReference type="NCBI Taxonomy" id="2833578"/>
    <lineage>
        <taxon>Bacteria</taxon>
        <taxon>Bacillati</taxon>
        <taxon>Bacillota</taxon>
        <taxon>Bacilli</taxon>
        <taxon>Bacillales</taxon>
        <taxon>Bacillaceae</taxon>
        <taxon>Neobacillus</taxon>
    </lineage>
</organism>
<feature type="domain" description="Flavin reductase like" evidence="3">
    <location>
        <begin position="15"/>
        <end position="158"/>
    </location>
</feature>
<dbReference type="GO" id="GO:0010181">
    <property type="term" value="F:FMN binding"/>
    <property type="evidence" value="ECO:0007669"/>
    <property type="project" value="InterPro"/>
</dbReference>
<comment type="caution">
    <text evidence="4">The sequence shown here is derived from an EMBL/GenBank/DDBJ whole genome shotgun (WGS) entry which is preliminary data.</text>
</comment>
<accession>A0A942T415</accession>
<dbReference type="Proteomes" id="UP000677265">
    <property type="component" value="Unassembled WGS sequence"/>
</dbReference>
<dbReference type="PANTHER" id="PTHR30466">
    <property type="entry name" value="FLAVIN REDUCTASE"/>
    <property type="match status" value="1"/>
</dbReference>
<dbReference type="RefSeq" id="WP_213145590.1">
    <property type="nucleotide sequence ID" value="NZ_JAGYPE020000020.1"/>
</dbReference>
<evidence type="ECO:0000256" key="2">
    <source>
        <dbReference type="ARBA" id="ARBA00023002"/>
    </source>
</evidence>
<dbReference type="SUPFAM" id="SSF50475">
    <property type="entry name" value="FMN-binding split barrel"/>
    <property type="match status" value="1"/>
</dbReference>
<name>A0A942T415_9BACI</name>
<dbReference type="EMBL" id="JAGYPE010000006">
    <property type="protein sequence ID" value="MBS4185757.1"/>
    <property type="molecule type" value="Genomic_DNA"/>
</dbReference>
<dbReference type="GO" id="GO:0042602">
    <property type="term" value="F:riboflavin reductase (NADPH) activity"/>
    <property type="evidence" value="ECO:0007669"/>
    <property type="project" value="TreeGrafter"/>
</dbReference>
<dbReference type="SMART" id="SM00903">
    <property type="entry name" value="Flavin_Reduct"/>
    <property type="match status" value="1"/>
</dbReference>
<gene>
    <name evidence="5" type="ORF">KHB02_012990</name>
    <name evidence="4" type="ORF">KHB02_30685</name>
</gene>
<dbReference type="InterPro" id="IPR012349">
    <property type="entry name" value="Split_barrel_FMN-bd"/>
</dbReference>
<evidence type="ECO:0000313" key="5">
    <source>
        <dbReference type="EMBL" id="MCH6266438.1"/>
    </source>
</evidence>
<dbReference type="Gene3D" id="2.30.110.10">
    <property type="entry name" value="Electron Transport, Fmn-binding Protein, Chain A"/>
    <property type="match status" value="1"/>
</dbReference>
<comment type="similarity">
    <text evidence="1">Belongs to the non-flavoprotein flavin reductase family.</text>
</comment>
<evidence type="ECO:0000313" key="4">
    <source>
        <dbReference type="EMBL" id="MBS4185757.1"/>
    </source>
</evidence>
<reference evidence="4" key="1">
    <citation type="submission" date="2021-05" db="EMBL/GenBank/DDBJ databases">
        <title>Novel Bacillus species.</title>
        <authorList>
            <person name="Liu G."/>
        </authorList>
    </citation>
    <scope>NUCLEOTIDE SEQUENCE</scope>
    <source>
        <strain evidence="4 6">FJAT-50051</strain>
    </source>
</reference>
<evidence type="ECO:0000259" key="3">
    <source>
        <dbReference type="SMART" id="SM00903"/>
    </source>
</evidence>
<protein>
    <submittedName>
        <fullName evidence="4">Flavin reductase family protein</fullName>
    </submittedName>
</protein>
<dbReference type="InterPro" id="IPR050268">
    <property type="entry name" value="NADH-dep_flavin_reductase"/>
</dbReference>
<evidence type="ECO:0000256" key="1">
    <source>
        <dbReference type="ARBA" id="ARBA00008898"/>
    </source>
</evidence>
<proteinExistence type="inferred from homology"/>
<evidence type="ECO:0000313" key="6">
    <source>
        <dbReference type="Proteomes" id="UP000677265"/>
    </source>
</evidence>
<keyword evidence="2" id="KW-0560">Oxidoreductase</keyword>
<dbReference type="EMBL" id="JAGYPE020000020">
    <property type="protein sequence ID" value="MCH6266438.1"/>
    <property type="molecule type" value="Genomic_DNA"/>
</dbReference>
<dbReference type="AlphaFoldDB" id="A0A942T415"/>